<dbReference type="EMBL" id="REGA01000011">
    <property type="protein sequence ID" value="RQG94029.1"/>
    <property type="molecule type" value="Genomic_DNA"/>
</dbReference>
<dbReference type="Proteomes" id="UP000282323">
    <property type="component" value="Unassembled WGS sequence"/>
</dbReference>
<feature type="compositionally biased region" description="Basic and acidic residues" evidence="1">
    <location>
        <begin position="70"/>
        <end position="80"/>
    </location>
</feature>
<protein>
    <submittedName>
        <fullName evidence="2">Uncharacterized protein</fullName>
    </submittedName>
</protein>
<comment type="caution">
    <text evidence="2">The sequence shown here is derived from an EMBL/GenBank/DDBJ whole genome shotgun (WGS) entry which is preliminary data.</text>
</comment>
<feature type="region of interest" description="Disordered" evidence="1">
    <location>
        <begin position="65"/>
        <end position="137"/>
    </location>
</feature>
<evidence type="ECO:0000313" key="3">
    <source>
        <dbReference type="Proteomes" id="UP000282323"/>
    </source>
</evidence>
<keyword evidence="3" id="KW-1185">Reference proteome</keyword>
<name>A0A3N6P6M3_NATCH</name>
<feature type="compositionally biased region" description="Basic and acidic residues" evidence="1">
    <location>
        <begin position="110"/>
        <end position="137"/>
    </location>
</feature>
<dbReference type="Pfam" id="PF19126">
    <property type="entry name" value="DUF5810"/>
    <property type="match status" value="1"/>
</dbReference>
<gene>
    <name evidence="2" type="ORF">EA473_13215</name>
</gene>
<dbReference type="AlphaFoldDB" id="A0A3N6P6M3"/>
<dbReference type="InterPro" id="IPR043833">
    <property type="entry name" value="DUF5810"/>
</dbReference>
<dbReference type="RefSeq" id="WP_124196081.1">
    <property type="nucleotide sequence ID" value="NZ_REGA01000011.1"/>
</dbReference>
<dbReference type="OrthoDB" id="342503at2157"/>
<organism evidence="2 3">
    <name type="scientific">Natrarchaeobius chitinivorans</name>
    <dbReference type="NCBI Taxonomy" id="1679083"/>
    <lineage>
        <taxon>Archaea</taxon>
        <taxon>Methanobacteriati</taxon>
        <taxon>Methanobacteriota</taxon>
        <taxon>Stenosarchaea group</taxon>
        <taxon>Halobacteria</taxon>
        <taxon>Halobacteriales</taxon>
        <taxon>Natrialbaceae</taxon>
        <taxon>Natrarchaeobius</taxon>
    </lineage>
</organism>
<accession>A0A3N6P6M3</accession>
<sequence>MGYACPVCDVEQADARHLANHLAVTASLGRRDHLEWLEERAPNWAECGPDELGEIVAEYAPETDAPTFEGEDHAHGHEPGRPGGFEDGLARQTRGSGRGELTGEAAGVLEEARELTRRMHDDESDGRNENASRNENA</sequence>
<proteinExistence type="predicted"/>
<reference evidence="2 3" key="1">
    <citation type="submission" date="2018-10" db="EMBL/GenBank/DDBJ databases">
        <title>Natrarchaeobius chitinivorans gen. nov., sp. nov., and Natrarchaeobius haloalkaliphilus sp. nov., alkaliphilic, chitin-utilizing haloarchaea from hypersaline alkaline lakes.</title>
        <authorList>
            <person name="Sorokin D.Y."/>
            <person name="Elcheninov A.G."/>
            <person name="Kostrikina N.A."/>
            <person name="Bale N.J."/>
            <person name="Sinninghe Damste J.S."/>
            <person name="Khijniak T.V."/>
            <person name="Kublanov I.V."/>
            <person name="Toshchakov S.V."/>
        </authorList>
    </citation>
    <scope>NUCLEOTIDE SEQUENCE [LARGE SCALE GENOMIC DNA]</scope>
    <source>
        <strain evidence="2 3">AArcht4T</strain>
    </source>
</reference>
<evidence type="ECO:0000313" key="2">
    <source>
        <dbReference type="EMBL" id="RQG94029.1"/>
    </source>
</evidence>
<evidence type="ECO:0000256" key="1">
    <source>
        <dbReference type="SAM" id="MobiDB-lite"/>
    </source>
</evidence>